<gene>
    <name evidence="4" type="ORF">HD599_001709</name>
</gene>
<dbReference type="InterPro" id="IPR006626">
    <property type="entry name" value="PbH1"/>
</dbReference>
<dbReference type="InterPro" id="IPR011050">
    <property type="entry name" value="Pectin_lyase_fold/virulence"/>
</dbReference>
<keyword evidence="2" id="KW-1133">Transmembrane helix</keyword>
<dbReference type="AlphaFoldDB" id="A0A841ANV9"/>
<dbReference type="RefSeq" id="WP_184236030.1">
    <property type="nucleotide sequence ID" value="NZ_JACHMJ010000001.1"/>
</dbReference>
<keyword evidence="2" id="KW-0472">Membrane</keyword>
<dbReference type="InterPro" id="IPR007742">
    <property type="entry name" value="NosD_dom"/>
</dbReference>
<keyword evidence="1" id="KW-0677">Repeat</keyword>
<dbReference type="Proteomes" id="UP000536685">
    <property type="component" value="Unassembled WGS sequence"/>
</dbReference>
<dbReference type="SUPFAM" id="SSF51126">
    <property type="entry name" value="Pectin lyase-like"/>
    <property type="match status" value="1"/>
</dbReference>
<comment type="caution">
    <text evidence="4">The sequence shown here is derived from an EMBL/GenBank/DDBJ whole genome shotgun (WGS) entry which is preliminary data.</text>
</comment>
<sequence length="623" mass="63490">MSGRQSGAKQPVVIGIAFGLFVGILASVVVVRVSLLGEHAADTMAASTAAAETVAAGRAYPGDSRAEAALVEAESERLSYVRRVSASAVGDATVATPPYRVRTGTTYTLVLTPREQPYSAPELAALAPGTFQRDPDGFFLLSENIVVLGGATLALAPEEGSVGLDIRLASDTDFFVSIVTSGGSLVVDGTETAPVSLSSWSRSTGAPDTQTTDGRAYVRVIGGRASVSHADVSDLGFWSGNTGGLALTGTDEAATFDGLLDPAPDSVSAAATATGAPVLPPGPLVVPGSPTPDALVTAGLDNLRVSGNAFGVFIANAHGVLLRDSSISDSLVDGVVFHRAVENSSIVRTESRDNGVDGFRAARSSTDVAFTAVTATGNGRDGLALDGRPLAAGPSATGTAVVDYGDSTIARGEFSHNGRYGIAVSGGSDLSIRTNEVAANLGGIVVDGDASDVTISDNRLTDQVRQSIAIRDGVRAASVVDNSIAGGDTAVYVRNAGATVERNTVSRVSNHGVTLVGDAGDVTVTANVVAGFGSIPIFTEDSEGGTVAHNDTADWHPAITVATVVNAVFQPLTIVWILLALVVVGTALATRASRSTATIRHPYADRVPISAFTRGFVSRESMK</sequence>
<evidence type="ECO:0000256" key="1">
    <source>
        <dbReference type="ARBA" id="ARBA00022737"/>
    </source>
</evidence>
<dbReference type="Pfam" id="PF05048">
    <property type="entry name" value="NosD"/>
    <property type="match status" value="1"/>
</dbReference>
<proteinExistence type="predicted"/>
<accession>A0A841ANV9</accession>
<dbReference type="PANTHER" id="PTHR22990">
    <property type="entry name" value="F-BOX ONLY PROTEIN"/>
    <property type="match status" value="1"/>
</dbReference>
<reference evidence="4 5" key="1">
    <citation type="submission" date="2020-08" db="EMBL/GenBank/DDBJ databases">
        <title>Sequencing the genomes of 1000 actinobacteria strains.</title>
        <authorList>
            <person name="Klenk H.-P."/>
        </authorList>
    </citation>
    <scope>NUCLEOTIDE SEQUENCE [LARGE SCALE GENOMIC DNA]</scope>
    <source>
        <strain evidence="4 5">DSM 105784</strain>
    </source>
</reference>
<feature type="transmembrane region" description="Helical" evidence="2">
    <location>
        <begin position="12"/>
        <end position="35"/>
    </location>
</feature>
<dbReference type="InterPro" id="IPR012334">
    <property type="entry name" value="Pectin_lyas_fold"/>
</dbReference>
<dbReference type="PANTHER" id="PTHR22990:SF15">
    <property type="entry name" value="F-BOX ONLY PROTEIN 10"/>
    <property type="match status" value="1"/>
</dbReference>
<evidence type="ECO:0000313" key="5">
    <source>
        <dbReference type="Proteomes" id="UP000536685"/>
    </source>
</evidence>
<dbReference type="EMBL" id="JACHMJ010000001">
    <property type="protein sequence ID" value="MBB5843386.1"/>
    <property type="molecule type" value="Genomic_DNA"/>
</dbReference>
<evidence type="ECO:0000259" key="3">
    <source>
        <dbReference type="Pfam" id="PF05048"/>
    </source>
</evidence>
<feature type="domain" description="Periplasmic copper-binding protein NosD beta helix" evidence="3">
    <location>
        <begin position="401"/>
        <end position="528"/>
    </location>
</feature>
<feature type="transmembrane region" description="Helical" evidence="2">
    <location>
        <begin position="568"/>
        <end position="590"/>
    </location>
</feature>
<protein>
    <recommendedName>
        <fullName evidence="3">Periplasmic copper-binding protein NosD beta helix domain-containing protein</fullName>
    </recommendedName>
</protein>
<evidence type="ECO:0000256" key="2">
    <source>
        <dbReference type="SAM" id="Phobius"/>
    </source>
</evidence>
<keyword evidence="5" id="KW-1185">Reference proteome</keyword>
<organism evidence="4 5">
    <name type="scientific">Conyzicola lurida</name>
    <dbReference type="NCBI Taxonomy" id="1172621"/>
    <lineage>
        <taxon>Bacteria</taxon>
        <taxon>Bacillati</taxon>
        <taxon>Actinomycetota</taxon>
        <taxon>Actinomycetes</taxon>
        <taxon>Micrococcales</taxon>
        <taxon>Microbacteriaceae</taxon>
        <taxon>Conyzicola</taxon>
    </lineage>
</organism>
<dbReference type="Gene3D" id="2.160.20.10">
    <property type="entry name" value="Single-stranded right-handed beta-helix, Pectin lyase-like"/>
    <property type="match status" value="2"/>
</dbReference>
<evidence type="ECO:0000313" key="4">
    <source>
        <dbReference type="EMBL" id="MBB5843386.1"/>
    </source>
</evidence>
<dbReference type="SMART" id="SM00710">
    <property type="entry name" value="PbH1"/>
    <property type="match status" value="9"/>
</dbReference>
<keyword evidence="2" id="KW-0812">Transmembrane</keyword>
<dbReference type="InterPro" id="IPR051550">
    <property type="entry name" value="SCF-Subunits/Alg-Epimerases"/>
</dbReference>
<name>A0A841ANV9_9MICO</name>